<gene>
    <name evidence="1" type="ordered locus">Q7M_1280</name>
</gene>
<organism evidence="1 2">
    <name type="scientific">Borrelia crocidurae (strain Achema)</name>
    <dbReference type="NCBI Taxonomy" id="1155096"/>
    <lineage>
        <taxon>Bacteria</taxon>
        <taxon>Pseudomonadati</taxon>
        <taxon>Spirochaetota</taxon>
        <taxon>Spirochaetia</taxon>
        <taxon>Spirochaetales</taxon>
        <taxon>Borreliaceae</taxon>
        <taxon>Borrelia</taxon>
    </lineage>
</organism>
<dbReference type="Proteomes" id="UP000005212">
    <property type="component" value="Plasmid unnamed24"/>
</dbReference>
<evidence type="ECO:0000313" key="1">
    <source>
        <dbReference type="EMBL" id="AFI32037.1"/>
    </source>
</evidence>
<dbReference type="HOGENOM" id="CLU_3395370_0_0_12"/>
<dbReference type="KEGG" id="bcw:Q7M_1280"/>
<name>I0FEY1_BORCA</name>
<dbReference type="EMBL" id="CP003450">
    <property type="protein sequence ID" value="AFI32037.1"/>
    <property type="molecule type" value="Genomic_DNA"/>
</dbReference>
<keyword evidence="1" id="KW-0614">Plasmid</keyword>
<evidence type="ECO:0000313" key="2">
    <source>
        <dbReference type="Proteomes" id="UP000005212"/>
    </source>
</evidence>
<reference evidence="2" key="2">
    <citation type="submission" date="2012-03" db="EMBL/GenBank/DDBJ databases">
        <title>Complete genome sequence of Borrelia crocidurae.</title>
        <authorList>
            <person name="Elbir H."/>
            <person name="Gimenez G."/>
            <person name="Robert C."/>
            <person name="Raoult D."/>
            <person name="Drancourt M."/>
        </authorList>
    </citation>
    <scope>NUCLEOTIDE SEQUENCE [LARGE SCALE GENOMIC DNA]</scope>
    <source>
        <strain evidence="2">Achema</strain>
        <plasmid evidence="2">unnamed24</plasmid>
    </source>
</reference>
<proteinExistence type="predicted"/>
<sequence>MKYMHQLLKLIMFTDYLKLEQYKLTRILRIL</sequence>
<dbReference type="AlphaFoldDB" id="I0FEY1"/>
<reference evidence="1 2" key="1">
    <citation type="journal article" date="2012" name="J. Bacteriol.">
        <title>Complete Genome Sequence of Borrelia crocidurae.</title>
        <authorList>
            <person name="Elbir H."/>
            <person name="Gimenez G."/>
            <person name="Robert C."/>
            <person name="Bergstrom S."/>
            <person name="Cutler S."/>
            <person name="Raoult D."/>
            <person name="Drancourt M."/>
        </authorList>
    </citation>
    <scope>NUCLEOTIDE SEQUENCE [LARGE SCALE GENOMIC DNA]</scope>
    <source>
        <strain evidence="1 2">Achema</strain>
        <plasmid evidence="2">unnamed24</plasmid>
    </source>
</reference>
<geneLocation type="plasmid" evidence="2">
    <name>unnamed24</name>
</geneLocation>
<protein>
    <submittedName>
        <fullName evidence="1">Uncharacterized protein</fullName>
    </submittedName>
</protein>
<accession>I0FEY1</accession>